<protein>
    <recommendedName>
        <fullName evidence="3">Carbohydrate sulfotransferase</fullName>
    </recommendedName>
</protein>
<dbReference type="EMBL" id="CATQJL010000001">
    <property type="protein sequence ID" value="CAJ0591737.1"/>
    <property type="molecule type" value="Genomic_DNA"/>
</dbReference>
<dbReference type="GO" id="GO:0016020">
    <property type="term" value="C:membrane"/>
    <property type="evidence" value="ECO:0007669"/>
    <property type="project" value="InterPro"/>
</dbReference>
<dbReference type="GO" id="GO:0050650">
    <property type="term" value="P:chondroitin sulfate proteoglycan biosynthetic process"/>
    <property type="evidence" value="ECO:0007669"/>
    <property type="project" value="InterPro"/>
</dbReference>
<sequence>MSTIRDGIFCYLHNPVEFVANNRRISTENFVNRFCSSGTDREKCSSITEQSPKRIKFAVVRDPIDRFLSGYADKCYPKRLPLPPERCFGCEQNINCFVETLLSKLRSIIRDPHATNYMETSHFAPQTWSCNFKEHLYDYTIIKYESGPQGIRDIATQFDNIFSLAGVPDYYRSEIQKEMLIGKTIHTTSGTDLRRHVENLLYSNRTLLRMITQLYYFDFIVFGFKFPNFTEISANFNTS</sequence>
<organism evidence="1 2">
    <name type="scientific">Cylicocyclus nassatus</name>
    <name type="common">Nematode worm</name>
    <dbReference type="NCBI Taxonomy" id="53992"/>
    <lineage>
        <taxon>Eukaryota</taxon>
        <taxon>Metazoa</taxon>
        <taxon>Ecdysozoa</taxon>
        <taxon>Nematoda</taxon>
        <taxon>Chromadorea</taxon>
        <taxon>Rhabditida</taxon>
        <taxon>Rhabditina</taxon>
        <taxon>Rhabditomorpha</taxon>
        <taxon>Strongyloidea</taxon>
        <taxon>Strongylidae</taxon>
        <taxon>Cylicocyclus</taxon>
    </lineage>
</organism>
<evidence type="ECO:0000313" key="1">
    <source>
        <dbReference type="EMBL" id="CAJ0591737.1"/>
    </source>
</evidence>
<dbReference type="Proteomes" id="UP001176961">
    <property type="component" value="Unassembled WGS sequence"/>
</dbReference>
<comment type="caution">
    <text evidence="1">The sequence shown here is derived from an EMBL/GenBank/DDBJ whole genome shotgun (WGS) entry which is preliminary data.</text>
</comment>
<evidence type="ECO:0008006" key="3">
    <source>
        <dbReference type="Google" id="ProtNLM"/>
    </source>
</evidence>
<name>A0AA36DTE7_CYLNA</name>
<dbReference type="GO" id="GO:0047756">
    <property type="term" value="F:chondroitin 4-sulfotransferase activity"/>
    <property type="evidence" value="ECO:0007669"/>
    <property type="project" value="InterPro"/>
</dbReference>
<evidence type="ECO:0000313" key="2">
    <source>
        <dbReference type="Proteomes" id="UP001176961"/>
    </source>
</evidence>
<dbReference type="InterPro" id="IPR005331">
    <property type="entry name" value="Sulfotransferase"/>
</dbReference>
<proteinExistence type="predicted"/>
<gene>
    <name evidence="1" type="ORF">CYNAS_LOCUS3720</name>
</gene>
<dbReference type="AlphaFoldDB" id="A0AA36DTE7"/>
<dbReference type="PANTHER" id="PTHR22900:SF5">
    <property type="entry name" value="PROTEIN CBG14245"/>
    <property type="match status" value="1"/>
</dbReference>
<dbReference type="InterPro" id="IPR007669">
    <property type="entry name" value="Chst-1-like"/>
</dbReference>
<keyword evidence="2" id="KW-1185">Reference proteome</keyword>
<dbReference type="PANTHER" id="PTHR22900">
    <property type="entry name" value="PROTEIN CBG14245-RELATED"/>
    <property type="match status" value="1"/>
</dbReference>
<reference evidence="1" key="1">
    <citation type="submission" date="2023-07" db="EMBL/GenBank/DDBJ databases">
        <authorList>
            <consortium name="CYATHOMIX"/>
        </authorList>
    </citation>
    <scope>NUCLEOTIDE SEQUENCE</scope>
    <source>
        <strain evidence="1">N/A</strain>
    </source>
</reference>
<dbReference type="GO" id="GO:1902884">
    <property type="term" value="P:positive regulation of response to oxidative stress"/>
    <property type="evidence" value="ECO:0007669"/>
    <property type="project" value="InterPro"/>
</dbReference>
<accession>A0AA36DTE7</accession>
<dbReference type="Pfam" id="PF03567">
    <property type="entry name" value="Sulfotransfer_2"/>
    <property type="match status" value="1"/>
</dbReference>